<comment type="caution">
    <text evidence="2">The sequence shown here is derived from an EMBL/GenBank/DDBJ whole genome shotgun (WGS) entry which is preliminary data.</text>
</comment>
<evidence type="ECO:0000313" key="3">
    <source>
        <dbReference type="Proteomes" id="UP000027822"/>
    </source>
</evidence>
<sequence length="285" mass="32636">MNINVELVKKLISEQFPEWKELLIEPVKNGGHDNRTFHLGDSMTVRLPSEKVYEPQVKKEAEWLPILAKSLSLPITEPLAEGRPTPTYPYAWSINKWLPGETVTQNNIDLYVFAKELTNFLKEFESIDASNGPIAGSHNFYRGGELSVYDYETKEAFNELKGKVDIKKCKSIWQRALSSKWEKESVWVHGDIAPGNLLVQNGHLSGVIDFGILGIGDPSCDLAMAWTFFDKDSRQVFIQNMDLDKETWNRAKGWALWKALITYNNRDKKVRDHARAIINVLIRDE</sequence>
<feature type="domain" description="Aminoglycoside phosphotransferase" evidence="1">
    <location>
        <begin position="29"/>
        <end position="252"/>
    </location>
</feature>
<dbReference type="Proteomes" id="UP000027822">
    <property type="component" value="Unassembled WGS sequence"/>
</dbReference>
<dbReference type="GO" id="GO:0016740">
    <property type="term" value="F:transferase activity"/>
    <property type="evidence" value="ECO:0007669"/>
    <property type="project" value="UniProtKB-KW"/>
</dbReference>
<keyword evidence="2" id="KW-0808">Transferase</keyword>
<dbReference type="Gene3D" id="3.30.200.20">
    <property type="entry name" value="Phosphorylase Kinase, domain 1"/>
    <property type="match status" value="1"/>
</dbReference>
<proteinExistence type="predicted"/>
<accession>A0A073JZF3</accession>
<dbReference type="AlphaFoldDB" id="A0A073JZF3"/>
<protein>
    <submittedName>
        <fullName evidence="2">Acetyltransferase</fullName>
    </submittedName>
</protein>
<dbReference type="CDD" id="cd05155">
    <property type="entry name" value="APH_ChoK_like_1"/>
    <property type="match status" value="1"/>
</dbReference>
<dbReference type="EMBL" id="JOTN01000006">
    <property type="protein sequence ID" value="KEK19640.1"/>
    <property type="molecule type" value="Genomic_DNA"/>
</dbReference>
<dbReference type="InterPro" id="IPR011009">
    <property type="entry name" value="Kinase-like_dom_sf"/>
</dbReference>
<dbReference type="Gene3D" id="3.90.1200.10">
    <property type="match status" value="1"/>
</dbReference>
<dbReference type="InterPro" id="IPR051678">
    <property type="entry name" value="AGP_Transferase"/>
</dbReference>
<evidence type="ECO:0000313" key="2">
    <source>
        <dbReference type="EMBL" id="KEK19640.1"/>
    </source>
</evidence>
<name>A0A073JZF3_9BACI</name>
<dbReference type="OrthoDB" id="3806873at2"/>
<dbReference type="SUPFAM" id="SSF56112">
    <property type="entry name" value="Protein kinase-like (PK-like)"/>
    <property type="match status" value="1"/>
</dbReference>
<dbReference type="Pfam" id="PF01636">
    <property type="entry name" value="APH"/>
    <property type="match status" value="1"/>
</dbReference>
<evidence type="ECO:0000259" key="1">
    <source>
        <dbReference type="Pfam" id="PF01636"/>
    </source>
</evidence>
<keyword evidence="3" id="KW-1185">Reference proteome</keyword>
<dbReference type="STRING" id="574376.BAMA_20460"/>
<reference evidence="2 3" key="1">
    <citation type="submission" date="2014-06" db="EMBL/GenBank/DDBJ databases">
        <title>Draft genome sequence of Bacillus manliponensis JCM 15802 (MCCC 1A00708).</title>
        <authorList>
            <person name="Lai Q."/>
            <person name="Liu Y."/>
            <person name="Shao Z."/>
        </authorList>
    </citation>
    <scope>NUCLEOTIDE SEQUENCE [LARGE SCALE GENOMIC DNA]</scope>
    <source>
        <strain evidence="2 3">JCM 15802</strain>
    </source>
</reference>
<dbReference type="PANTHER" id="PTHR21310:SF42">
    <property type="entry name" value="BIFUNCTIONAL AAC_APH"/>
    <property type="match status" value="1"/>
</dbReference>
<dbReference type="RefSeq" id="WP_034638452.1">
    <property type="nucleotide sequence ID" value="NZ_CBCSJC010000015.1"/>
</dbReference>
<dbReference type="InterPro" id="IPR002575">
    <property type="entry name" value="Aminoglycoside_PTrfase"/>
</dbReference>
<gene>
    <name evidence="2" type="ORF">BAMA_20460</name>
</gene>
<dbReference type="PANTHER" id="PTHR21310">
    <property type="entry name" value="AMINOGLYCOSIDE PHOSPHOTRANSFERASE-RELATED-RELATED"/>
    <property type="match status" value="1"/>
</dbReference>
<dbReference type="eggNOG" id="COG3173">
    <property type="taxonomic scope" value="Bacteria"/>
</dbReference>
<organism evidence="2 3">
    <name type="scientific">Bacillus manliponensis</name>
    <dbReference type="NCBI Taxonomy" id="574376"/>
    <lineage>
        <taxon>Bacteria</taxon>
        <taxon>Bacillati</taxon>
        <taxon>Bacillota</taxon>
        <taxon>Bacilli</taxon>
        <taxon>Bacillales</taxon>
        <taxon>Bacillaceae</taxon>
        <taxon>Bacillus</taxon>
        <taxon>Bacillus cereus group</taxon>
    </lineage>
</organism>